<dbReference type="RefSeq" id="WP_120273928.1">
    <property type="nucleotide sequence ID" value="NZ_RAPN01000001.1"/>
</dbReference>
<accession>A0A419WBG1</accession>
<feature type="domain" description="HTH luxR-type" evidence="5">
    <location>
        <begin position="149"/>
        <end position="176"/>
    </location>
</feature>
<dbReference type="SMART" id="SM00421">
    <property type="entry name" value="HTH_LUXR"/>
    <property type="match status" value="1"/>
</dbReference>
<evidence type="ECO:0000313" key="6">
    <source>
        <dbReference type="EMBL" id="RKD92746.1"/>
    </source>
</evidence>
<dbReference type="AlphaFoldDB" id="A0A419WBG1"/>
<dbReference type="InterPro" id="IPR013325">
    <property type="entry name" value="RNA_pol_sigma_r2"/>
</dbReference>
<dbReference type="SUPFAM" id="SSF88659">
    <property type="entry name" value="Sigma3 and sigma4 domains of RNA polymerase sigma factors"/>
    <property type="match status" value="1"/>
</dbReference>
<comment type="caution">
    <text evidence="6">The sequence shown here is derived from an EMBL/GenBank/DDBJ whole genome shotgun (WGS) entry which is preliminary data.</text>
</comment>
<dbReference type="Gene3D" id="1.10.10.10">
    <property type="entry name" value="Winged helix-like DNA-binding domain superfamily/Winged helix DNA-binding domain"/>
    <property type="match status" value="1"/>
</dbReference>
<dbReference type="InterPro" id="IPR036388">
    <property type="entry name" value="WH-like_DNA-bd_sf"/>
</dbReference>
<dbReference type="Pfam" id="PF04542">
    <property type="entry name" value="Sigma70_r2"/>
    <property type="match status" value="1"/>
</dbReference>
<keyword evidence="3" id="KW-0731">Sigma factor</keyword>
<dbReference type="GO" id="GO:0016987">
    <property type="term" value="F:sigma factor activity"/>
    <property type="evidence" value="ECO:0007669"/>
    <property type="project" value="UniProtKB-KW"/>
</dbReference>
<dbReference type="NCBIfam" id="TIGR02985">
    <property type="entry name" value="Sig70_bacteroi1"/>
    <property type="match status" value="1"/>
</dbReference>
<gene>
    <name evidence="6" type="ORF">BC643_3123</name>
</gene>
<dbReference type="OrthoDB" id="9782991at2"/>
<dbReference type="SUPFAM" id="SSF88946">
    <property type="entry name" value="Sigma2 domain of RNA polymerase sigma factors"/>
    <property type="match status" value="1"/>
</dbReference>
<dbReference type="InterPro" id="IPR013324">
    <property type="entry name" value="RNA_pol_sigma_r3/r4-like"/>
</dbReference>
<dbReference type="InterPro" id="IPR007627">
    <property type="entry name" value="RNA_pol_sigma70_r2"/>
</dbReference>
<proteinExistence type="inferred from homology"/>
<evidence type="ECO:0000256" key="1">
    <source>
        <dbReference type="ARBA" id="ARBA00010641"/>
    </source>
</evidence>
<dbReference type="EMBL" id="RAPN01000001">
    <property type="protein sequence ID" value="RKD92746.1"/>
    <property type="molecule type" value="Genomic_DNA"/>
</dbReference>
<dbReference type="PROSITE" id="PS00622">
    <property type="entry name" value="HTH_LUXR_1"/>
    <property type="match status" value="1"/>
</dbReference>
<evidence type="ECO:0000256" key="3">
    <source>
        <dbReference type="ARBA" id="ARBA00023082"/>
    </source>
</evidence>
<dbReference type="PANTHER" id="PTHR43133">
    <property type="entry name" value="RNA POLYMERASE ECF-TYPE SIGMA FACTO"/>
    <property type="match status" value="1"/>
</dbReference>
<dbReference type="InterPro" id="IPR013249">
    <property type="entry name" value="RNA_pol_sigma70_r4_t2"/>
</dbReference>
<sequence length="192" mass="23002">MTTNEIEIFRKMSRGDEGAFEYFFKKYYGRLYNYCYDLLKDSLAAEEIVEELFFRVWEKRDQIVVQTSPAAYFYRTVYNNSLNHLKHKKVEDKFLLYQTHQAFEEIEKANNSFPLSTLIEKEYEIKLQNSIEKLPDQCRQIFVMSRLEGKKNKEIAEILEVSVNTVKTQLLRALTRLQKDLKHLLVVLFFKN</sequence>
<comment type="similarity">
    <text evidence="1">Belongs to the sigma-70 factor family. ECF subfamily.</text>
</comment>
<name>A0A419WBG1_9BACT</name>
<keyword evidence="4" id="KW-0804">Transcription</keyword>
<dbReference type="Pfam" id="PF08281">
    <property type="entry name" value="Sigma70_r4_2"/>
    <property type="match status" value="1"/>
</dbReference>
<dbReference type="GO" id="GO:0003677">
    <property type="term" value="F:DNA binding"/>
    <property type="evidence" value="ECO:0007669"/>
    <property type="project" value="InterPro"/>
</dbReference>
<dbReference type="CDD" id="cd06171">
    <property type="entry name" value="Sigma70_r4"/>
    <property type="match status" value="1"/>
</dbReference>
<dbReference type="GO" id="GO:0006352">
    <property type="term" value="P:DNA-templated transcription initiation"/>
    <property type="evidence" value="ECO:0007669"/>
    <property type="project" value="InterPro"/>
</dbReference>
<protein>
    <submittedName>
        <fullName evidence="6">RNA polymerase sigma-70 factor (ECF subfamily)</fullName>
    </submittedName>
</protein>
<dbReference type="InterPro" id="IPR014327">
    <property type="entry name" value="RNA_pol_sigma70_bacteroid"/>
</dbReference>
<keyword evidence="7" id="KW-1185">Reference proteome</keyword>
<dbReference type="Proteomes" id="UP000283387">
    <property type="component" value="Unassembled WGS sequence"/>
</dbReference>
<organism evidence="6 7">
    <name type="scientific">Mangrovibacterium diazotrophicum</name>
    <dbReference type="NCBI Taxonomy" id="1261403"/>
    <lineage>
        <taxon>Bacteria</taxon>
        <taxon>Pseudomonadati</taxon>
        <taxon>Bacteroidota</taxon>
        <taxon>Bacteroidia</taxon>
        <taxon>Marinilabiliales</taxon>
        <taxon>Prolixibacteraceae</taxon>
        <taxon>Mangrovibacterium</taxon>
    </lineage>
</organism>
<dbReference type="NCBIfam" id="TIGR02937">
    <property type="entry name" value="sigma70-ECF"/>
    <property type="match status" value="1"/>
</dbReference>
<dbReference type="Gene3D" id="1.10.1740.10">
    <property type="match status" value="1"/>
</dbReference>
<dbReference type="InterPro" id="IPR000792">
    <property type="entry name" value="Tscrpt_reg_LuxR_C"/>
</dbReference>
<evidence type="ECO:0000313" key="7">
    <source>
        <dbReference type="Proteomes" id="UP000283387"/>
    </source>
</evidence>
<dbReference type="InterPro" id="IPR039425">
    <property type="entry name" value="RNA_pol_sigma-70-like"/>
</dbReference>
<keyword evidence="2" id="KW-0805">Transcription regulation</keyword>
<evidence type="ECO:0000259" key="5">
    <source>
        <dbReference type="PROSITE" id="PS00622"/>
    </source>
</evidence>
<evidence type="ECO:0000256" key="4">
    <source>
        <dbReference type="ARBA" id="ARBA00023163"/>
    </source>
</evidence>
<reference evidence="6 7" key="1">
    <citation type="submission" date="2018-09" db="EMBL/GenBank/DDBJ databases">
        <title>Genomic Encyclopedia of Archaeal and Bacterial Type Strains, Phase II (KMG-II): from individual species to whole genera.</title>
        <authorList>
            <person name="Goeker M."/>
        </authorList>
    </citation>
    <scope>NUCLEOTIDE SEQUENCE [LARGE SCALE GENOMIC DNA]</scope>
    <source>
        <strain evidence="6 7">DSM 27148</strain>
    </source>
</reference>
<evidence type="ECO:0000256" key="2">
    <source>
        <dbReference type="ARBA" id="ARBA00023015"/>
    </source>
</evidence>
<dbReference type="PANTHER" id="PTHR43133:SF46">
    <property type="entry name" value="RNA POLYMERASE SIGMA-70 FACTOR ECF SUBFAMILY"/>
    <property type="match status" value="1"/>
</dbReference>
<dbReference type="InterPro" id="IPR014284">
    <property type="entry name" value="RNA_pol_sigma-70_dom"/>
</dbReference>